<protein>
    <submittedName>
        <fullName evidence="1">Hypoxanthine phosphoribosyltransferase</fullName>
        <ecNumber evidence="1">2.4.2.8</ecNumber>
    </submittedName>
</protein>
<dbReference type="EMBL" id="SSTG01000033">
    <property type="protein sequence ID" value="THG53600.1"/>
    <property type="molecule type" value="Genomic_DNA"/>
</dbReference>
<keyword evidence="1" id="KW-0328">Glycosyltransferase</keyword>
<keyword evidence="1" id="KW-0808">Transferase</keyword>
<dbReference type="Proteomes" id="UP000305401">
    <property type="component" value="Unassembled WGS sequence"/>
</dbReference>
<gene>
    <name evidence="1" type="primary">hpt</name>
    <name evidence="1" type="ORF">E5990_04275</name>
</gene>
<comment type="caution">
    <text evidence="1">The sequence shown here is derived from an EMBL/GenBank/DDBJ whole genome shotgun (WGS) entry which is preliminary data.</text>
</comment>
<sequence length="188" mass="21083">MTNSDKDNKVSYNGLNFVPFITHERIQQRISEIAAEIADRFHDKCPLFLCVLTGAFPFAADLFRQTGIDSEISFIRLKSYNGTQTSGNVKELIGLTEDIKDRHVIIVEDIVDTGHTISHLLDDLRNRQPASLSVATLLFKPESEQCGVKPDYVGFNIPPAFIIGFGLDLDGKARNLRDIYVIEKQGQE</sequence>
<evidence type="ECO:0000313" key="2">
    <source>
        <dbReference type="Proteomes" id="UP000305401"/>
    </source>
</evidence>
<accession>A0AC61S6N5</accession>
<evidence type="ECO:0000313" key="1">
    <source>
        <dbReference type="EMBL" id="THG53600.1"/>
    </source>
</evidence>
<name>A0AC61S6N5_9BACT</name>
<proteinExistence type="predicted"/>
<keyword evidence="2" id="KW-1185">Reference proteome</keyword>
<organism evidence="1 2">
    <name type="scientific">Muribaculum caecicola</name>
    <dbReference type="NCBI Taxonomy" id="3038144"/>
    <lineage>
        <taxon>Bacteria</taxon>
        <taxon>Pseudomonadati</taxon>
        <taxon>Bacteroidota</taxon>
        <taxon>Bacteroidia</taxon>
        <taxon>Bacteroidales</taxon>
        <taxon>Muribaculaceae</taxon>
        <taxon>Muribaculum</taxon>
    </lineage>
</organism>
<reference evidence="1" key="1">
    <citation type="submission" date="2019-04" db="EMBL/GenBank/DDBJ databases">
        <title>Microbes associate with the intestines of laboratory mice.</title>
        <authorList>
            <person name="Navarre W."/>
            <person name="Wong E."/>
            <person name="Huang K.C."/>
            <person name="Tropini C."/>
            <person name="Ng K."/>
            <person name="Yu B."/>
        </authorList>
    </citation>
    <scope>NUCLEOTIDE SEQUENCE</scope>
    <source>
        <strain evidence="1">NM86_A22</strain>
    </source>
</reference>
<dbReference type="EC" id="2.4.2.8" evidence="1"/>